<dbReference type="Pfam" id="PF00011">
    <property type="entry name" value="HSP20"/>
    <property type="match status" value="1"/>
</dbReference>
<dbReference type="PATRIC" id="fig|2064.6.peg.400"/>
<evidence type="ECO:0000313" key="4">
    <source>
        <dbReference type="EMBL" id="KIQ66383.1"/>
    </source>
</evidence>
<comment type="caution">
    <text evidence="4">The sequence shown here is derived from an EMBL/GenBank/DDBJ whole genome shotgun (WGS) entry which is preliminary data.</text>
</comment>
<dbReference type="InterPro" id="IPR008978">
    <property type="entry name" value="HSP20-like_chaperone"/>
</dbReference>
<protein>
    <recommendedName>
        <fullName evidence="3">SHSP domain-containing protein</fullName>
    </recommendedName>
</protein>
<evidence type="ECO:0000259" key="3">
    <source>
        <dbReference type="PROSITE" id="PS01031"/>
    </source>
</evidence>
<evidence type="ECO:0000313" key="5">
    <source>
        <dbReference type="Proteomes" id="UP000032066"/>
    </source>
</evidence>
<feature type="domain" description="SHSP" evidence="3">
    <location>
        <begin position="28"/>
        <end position="138"/>
    </location>
</feature>
<dbReference type="AlphaFoldDB" id="A0A0D0Q5M7"/>
<dbReference type="STRING" id="2064.TR51_01770"/>
<evidence type="ECO:0000256" key="2">
    <source>
        <dbReference type="RuleBase" id="RU003616"/>
    </source>
</evidence>
<dbReference type="SUPFAM" id="SSF49764">
    <property type="entry name" value="HSP20-like chaperones"/>
    <property type="match status" value="1"/>
</dbReference>
<dbReference type="InterPro" id="IPR002068">
    <property type="entry name" value="A-crystallin/Hsp20_dom"/>
</dbReference>
<gene>
    <name evidence="4" type="ORF">TR51_01770</name>
</gene>
<evidence type="ECO:0000256" key="1">
    <source>
        <dbReference type="PROSITE-ProRule" id="PRU00285"/>
    </source>
</evidence>
<organism evidence="4 5">
    <name type="scientific">Kitasatospora griseola</name>
    <name type="common">Streptomyces griseolosporeus</name>
    <dbReference type="NCBI Taxonomy" id="2064"/>
    <lineage>
        <taxon>Bacteria</taxon>
        <taxon>Bacillati</taxon>
        <taxon>Actinomycetota</taxon>
        <taxon>Actinomycetes</taxon>
        <taxon>Kitasatosporales</taxon>
        <taxon>Streptomycetaceae</taxon>
        <taxon>Kitasatospora</taxon>
    </lineage>
</organism>
<accession>A0A0D0Q5M7</accession>
<proteinExistence type="inferred from homology"/>
<dbReference type="PANTHER" id="PTHR11527">
    <property type="entry name" value="HEAT-SHOCK PROTEIN 20 FAMILY MEMBER"/>
    <property type="match status" value="1"/>
</dbReference>
<dbReference type="Gene3D" id="2.60.40.790">
    <property type="match status" value="1"/>
</dbReference>
<dbReference type="PROSITE" id="PS01031">
    <property type="entry name" value="SHSP"/>
    <property type="match status" value="1"/>
</dbReference>
<dbReference type="CDD" id="cd06464">
    <property type="entry name" value="ACD_sHsps-like"/>
    <property type="match status" value="1"/>
</dbReference>
<dbReference type="RefSeq" id="WP_043907544.1">
    <property type="nucleotide sequence ID" value="NZ_JXZB01000001.1"/>
</dbReference>
<dbReference type="Proteomes" id="UP000032066">
    <property type="component" value="Unassembled WGS sequence"/>
</dbReference>
<dbReference type="OrthoDB" id="3855217at2"/>
<reference evidence="4 5" key="1">
    <citation type="submission" date="2015-02" db="EMBL/GenBank/DDBJ databases">
        <title>Draft genome sequence of Kitasatospora griseola MF730-N6, a bafilomycin, terpentecin and satosporin producer.</title>
        <authorList>
            <person name="Arens J.C."/>
            <person name="Haltli B."/>
            <person name="Kerr R.G."/>
        </authorList>
    </citation>
    <scope>NUCLEOTIDE SEQUENCE [LARGE SCALE GENOMIC DNA]</scope>
    <source>
        <strain evidence="4 5">MF730-N6</strain>
    </source>
</reference>
<comment type="similarity">
    <text evidence="1 2">Belongs to the small heat shock protein (HSP20) family.</text>
</comment>
<dbReference type="InterPro" id="IPR031107">
    <property type="entry name" value="Small_HSP"/>
</dbReference>
<dbReference type="EMBL" id="JXZB01000001">
    <property type="protein sequence ID" value="KIQ66383.1"/>
    <property type="molecule type" value="Genomic_DNA"/>
</dbReference>
<keyword evidence="5" id="KW-1185">Reference proteome</keyword>
<sequence length="139" mass="15922">MAGDLTQQRRHWWPFPDLFEDFPFDLRPSSGDHMIRVEECVEDGTWVIRAELPGIDPDKDVEITVQDGVLRIKAERTEEKKDKHRSEFRYGSFERAVRLPGEAKEKEITASYDRGVLTVRAPLGTTDKQPHTVQITGGS</sequence>
<name>A0A0D0Q5M7_KITGR</name>